<name>A0A8H6L029_9LECA</name>
<dbReference type="RefSeq" id="XP_037157734.1">
    <property type="nucleotide sequence ID" value="XM_037295733.1"/>
</dbReference>
<gene>
    <name evidence="1" type="ORF">HO133_004821</name>
</gene>
<evidence type="ECO:0000313" key="1">
    <source>
        <dbReference type="EMBL" id="KAF6230477.1"/>
    </source>
</evidence>
<comment type="caution">
    <text evidence="1">The sequence shown here is derived from an EMBL/GenBank/DDBJ whole genome shotgun (WGS) entry which is preliminary data.</text>
</comment>
<dbReference type="GeneID" id="59333227"/>
<reference evidence="1 2" key="1">
    <citation type="journal article" date="2020" name="Genomics">
        <title>Complete, high-quality genomes from long-read metagenomic sequencing of two wolf lichen thalli reveals enigmatic genome architecture.</title>
        <authorList>
            <person name="McKenzie S.K."/>
            <person name="Walston R.F."/>
            <person name="Allen J.L."/>
        </authorList>
    </citation>
    <scope>NUCLEOTIDE SEQUENCE [LARGE SCALE GENOMIC DNA]</scope>
    <source>
        <strain evidence="1">WasteWater1</strain>
    </source>
</reference>
<dbReference type="Proteomes" id="UP000593566">
    <property type="component" value="Unassembled WGS sequence"/>
</dbReference>
<sequence>MSSNTPASVPVRIVRVSKTSPTDDEDLNRLISLCTATSRSNAFICCLLRQPDSDTSHKQYAHFHYLSVLEDNNSRVFIAHGTIVVGNMDKQRRAAMKRDFYGWLTEKRGNNPVIAGLDVNPAHPKQDQIHKRLVAFAVAEIRKDEPRSDIMAQVATDLEALDQVCPEAEGWKGVEGVLGLSPLILRSLGKQQRTLRVLVNWGLDTILPSTTMSKPILPKKFLDQLYAPDENPVEQFQKMQDLQRL</sequence>
<keyword evidence="2" id="KW-1185">Reference proteome</keyword>
<dbReference type="AlphaFoldDB" id="A0A8H6L029"/>
<evidence type="ECO:0000313" key="2">
    <source>
        <dbReference type="Proteomes" id="UP000593566"/>
    </source>
</evidence>
<proteinExistence type="predicted"/>
<dbReference type="EMBL" id="JACCJB010000002">
    <property type="protein sequence ID" value="KAF6230477.1"/>
    <property type="molecule type" value="Genomic_DNA"/>
</dbReference>
<organism evidence="1 2">
    <name type="scientific">Letharia lupina</name>
    <dbReference type="NCBI Taxonomy" id="560253"/>
    <lineage>
        <taxon>Eukaryota</taxon>
        <taxon>Fungi</taxon>
        <taxon>Dikarya</taxon>
        <taxon>Ascomycota</taxon>
        <taxon>Pezizomycotina</taxon>
        <taxon>Lecanoromycetes</taxon>
        <taxon>OSLEUM clade</taxon>
        <taxon>Lecanoromycetidae</taxon>
        <taxon>Lecanorales</taxon>
        <taxon>Lecanorineae</taxon>
        <taxon>Parmeliaceae</taxon>
        <taxon>Letharia</taxon>
    </lineage>
</organism>
<protein>
    <submittedName>
        <fullName evidence="1">Uncharacterized protein</fullName>
    </submittedName>
</protein>
<accession>A0A8H6L029</accession>